<reference evidence="4" key="1">
    <citation type="submission" date="2016-11" db="EMBL/GenBank/DDBJ databases">
        <title>Mesorhizobium oceanicum sp. nov., isolated from deep seawater in South China Sea.</title>
        <authorList>
            <person name="Fu G.-Y."/>
        </authorList>
    </citation>
    <scope>NUCLEOTIDE SEQUENCE [LARGE SCALE GENOMIC DNA]</scope>
    <source>
        <strain evidence="4">B7</strain>
    </source>
</reference>
<dbReference type="AlphaFoldDB" id="A0A1L3SNL6"/>
<proteinExistence type="predicted"/>
<feature type="compositionally biased region" description="Basic and acidic residues" evidence="1">
    <location>
        <begin position="365"/>
        <end position="377"/>
    </location>
</feature>
<dbReference type="PIRSF" id="PIRSF031854">
    <property type="entry name" value="UCP031854"/>
    <property type="match status" value="1"/>
</dbReference>
<feature type="region of interest" description="Disordered" evidence="1">
    <location>
        <begin position="356"/>
        <end position="377"/>
    </location>
</feature>
<name>A0A1L3SNL6_9HYPH</name>
<evidence type="ECO:0000313" key="3">
    <source>
        <dbReference type="EMBL" id="APH70970.1"/>
    </source>
</evidence>
<protein>
    <recommendedName>
        <fullName evidence="2">Nucleotidyltransferase-like domain-containing protein</fullName>
    </recommendedName>
</protein>
<evidence type="ECO:0000259" key="2">
    <source>
        <dbReference type="Pfam" id="PF12281"/>
    </source>
</evidence>
<gene>
    <name evidence="3" type="ORF">BSQ44_05950</name>
</gene>
<evidence type="ECO:0000256" key="1">
    <source>
        <dbReference type="SAM" id="MobiDB-lite"/>
    </source>
</evidence>
<dbReference type="Pfam" id="PF12281">
    <property type="entry name" value="NTP_transf_8"/>
    <property type="match status" value="1"/>
</dbReference>
<dbReference type="Proteomes" id="UP000182840">
    <property type="component" value="Chromosome"/>
</dbReference>
<feature type="domain" description="Nucleotidyltransferase-like" evidence="2">
    <location>
        <begin position="105"/>
        <end position="316"/>
    </location>
</feature>
<evidence type="ECO:0000313" key="4">
    <source>
        <dbReference type="Proteomes" id="UP000182840"/>
    </source>
</evidence>
<dbReference type="KEGG" id="meso:BSQ44_05950"/>
<dbReference type="STRING" id="1670800.BSQ44_05950"/>
<dbReference type="InterPro" id="IPR022550">
    <property type="entry name" value="NTP_transf_8"/>
</dbReference>
<organism evidence="3 4">
    <name type="scientific">Aquibium oceanicum</name>
    <dbReference type="NCBI Taxonomy" id="1670800"/>
    <lineage>
        <taxon>Bacteria</taxon>
        <taxon>Pseudomonadati</taxon>
        <taxon>Pseudomonadota</taxon>
        <taxon>Alphaproteobacteria</taxon>
        <taxon>Hyphomicrobiales</taxon>
        <taxon>Phyllobacteriaceae</taxon>
        <taxon>Aquibium</taxon>
    </lineage>
</organism>
<dbReference type="RefSeq" id="WP_072602380.1">
    <property type="nucleotide sequence ID" value="NZ_CP018171.1"/>
</dbReference>
<dbReference type="OrthoDB" id="5469612at2"/>
<accession>A0A1L3SNL6</accession>
<dbReference type="InterPro" id="IPR058575">
    <property type="entry name" value="NTP_transf_8_dom"/>
</dbReference>
<dbReference type="EMBL" id="CP018171">
    <property type="protein sequence ID" value="APH70970.1"/>
    <property type="molecule type" value="Genomic_DNA"/>
</dbReference>
<sequence>MQPISHIYQTVYSELAERALDATFKSDFDLRGRFVIQEVKGRRYWYFDLPEDGTKKRTYVGPVDDEEITRRVENFKDLKADNRERRRLVSTLVREAYLPRAEALTGDIIKALAAAGFFRLRGVLIGTVAYQCYPPLIGVRLPNTAMVTSDADFAQFHSISVAVGDAMPPILETLRAVDETFREIPDRIDGRKTTRFANRAGYKVEFLTSNTGSDDYGGKPTAMPALGGASAQPLRFLDFLIHQPMRGVLLHGAGVPVLVPSPERYAIHKLIVSSRRRMDDDRPSKSRKDVAQATAIIVAMMEQRRGDDVADAFMEARDRWPAWREALLDGLSSIEDGARATVTAGLSRGIVNLGSDPEAYGLKRSANDDDKESELRR</sequence>
<keyword evidence="4" id="KW-1185">Reference proteome</keyword>